<feature type="binding site" evidence="7 8">
    <location>
        <position position="141"/>
    </location>
    <ligand>
        <name>S-adenosyl-L-methionine</name>
        <dbReference type="ChEBI" id="CHEBI:59789"/>
    </ligand>
</feature>
<keyword evidence="11" id="KW-1185">Reference proteome</keyword>
<dbReference type="NCBIfam" id="TIGR00755">
    <property type="entry name" value="ksgA"/>
    <property type="match status" value="1"/>
</dbReference>
<comment type="caution">
    <text evidence="10">The sequence shown here is derived from an EMBL/GenBank/DDBJ whole genome shotgun (WGS) entry which is preliminary data.</text>
</comment>
<keyword evidence="1 7" id="KW-0963">Cytoplasm</keyword>
<comment type="caution">
    <text evidence="7 8">Lacks conserved residue(s) required for the propagation of feature annotation.</text>
</comment>
<protein>
    <recommendedName>
        <fullName evidence="7">Ribosomal RNA small subunit methyltransferase A</fullName>
        <ecNumber evidence="7">2.1.1.182</ecNumber>
    </recommendedName>
    <alternativeName>
        <fullName evidence="7">16S rRNA (adenine(1518)-N(6)/adenine(1519)-N(6))-dimethyltransferase</fullName>
    </alternativeName>
    <alternativeName>
        <fullName evidence="7">16S rRNA dimethyladenosine transferase</fullName>
    </alternativeName>
    <alternativeName>
        <fullName evidence="7">16S rRNA dimethylase</fullName>
    </alternativeName>
    <alternativeName>
        <fullName evidence="7">S-adenosylmethionine-6-N', N'-adenosyl(rRNA) dimethyltransferase</fullName>
    </alternativeName>
</protein>
<feature type="binding site" evidence="7 8">
    <location>
        <position position="75"/>
    </location>
    <ligand>
        <name>S-adenosyl-L-methionine</name>
        <dbReference type="ChEBI" id="CHEBI:59789"/>
    </ligand>
</feature>
<dbReference type="GO" id="GO:0003723">
    <property type="term" value="F:RNA binding"/>
    <property type="evidence" value="ECO:0007669"/>
    <property type="project" value="UniProtKB-UniRule"/>
</dbReference>
<keyword evidence="3 7" id="KW-0489">Methyltransferase</keyword>
<dbReference type="PANTHER" id="PTHR11727:SF7">
    <property type="entry name" value="DIMETHYLADENOSINE TRANSFERASE-RELATED"/>
    <property type="match status" value="1"/>
</dbReference>
<dbReference type="SUPFAM" id="SSF53335">
    <property type="entry name" value="S-adenosyl-L-methionine-dependent methyltransferases"/>
    <property type="match status" value="1"/>
</dbReference>
<proteinExistence type="inferred from homology"/>
<reference evidence="10 11" key="1">
    <citation type="submission" date="2018-06" db="EMBL/GenBank/DDBJ databases">
        <title>Genomic Encyclopedia of Archaeal and Bacterial Type Strains, Phase II (KMG-II): from individual species to whole genera.</title>
        <authorList>
            <person name="Goeker M."/>
        </authorList>
    </citation>
    <scope>NUCLEOTIDE SEQUENCE [LARGE SCALE GENOMIC DNA]</scope>
    <source>
        <strain evidence="10 11">ATCC BAA-1881</strain>
    </source>
</reference>
<evidence type="ECO:0000256" key="1">
    <source>
        <dbReference type="ARBA" id="ARBA00022490"/>
    </source>
</evidence>
<dbReference type="EC" id="2.1.1.182" evidence="7"/>
<dbReference type="GO" id="GO:0005829">
    <property type="term" value="C:cytosol"/>
    <property type="evidence" value="ECO:0007669"/>
    <property type="project" value="TreeGrafter"/>
</dbReference>
<keyword evidence="4 7" id="KW-0808">Transferase</keyword>
<keyword evidence="5 7" id="KW-0949">S-adenosyl-L-methionine</keyword>
<keyword evidence="6 7" id="KW-0694">RNA-binding</keyword>
<feature type="binding site" evidence="7 8">
    <location>
        <position position="50"/>
    </location>
    <ligand>
        <name>S-adenosyl-L-methionine</name>
        <dbReference type="ChEBI" id="CHEBI:59789"/>
    </ligand>
</feature>
<dbReference type="CDD" id="cd02440">
    <property type="entry name" value="AdoMet_MTases"/>
    <property type="match status" value="1"/>
</dbReference>
<evidence type="ECO:0000256" key="2">
    <source>
        <dbReference type="ARBA" id="ARBA00022552"/>
    </source>
</evidence>
<comment type="similarity">
    <text evidence="7">Belongs to the class I-like SAM-binding methyltransferase superfamily. rRNA adenine N(6)-methyltransferase family. RsmA subfamily.</text>
</comment>
<dbReference type="InterPro" id="IPR011530">
    <property type="entry name" value="rRNA_adenine_dimethylase"/>
</dbReference>
<dbReference type="Gene3D" id="3.40.50.150">
    <property type="entry name" value="Vaccinia Virus protein VP39"/>
    <property type="match status" value="1"/>
</dbReference>
<dbReference type="Gene3D" id="1.10.8.100">
    <property type="entry name" value="Ribosomal RNA adenine dimethylase-like, domain 2"/>
    <property type="match status" value="1"/>
</dbReference>
<evidence type="ECO:0000256" key="4">
    <source>
        <dbReference type="ARBA" id="ARBA00022679"/>
    </source>
</evidence>
<evidence type="ECO:0000256" key="5">
    <source>
        <dbReference type="ARBA" id="ARBA00022691"/>
    </source>
</evidence>
<evidence type="ECO:0000259" key="9">
    <source>
        <dbReference type="SMART" id="SM00650"/>
    </source>
</evidence>
<dbReference type="InterPro" id="IPR023165">
    <property type="entry name" value="rRNA_Ade_diMease-like_C"/>
</dbReference>
<feature type="binding site" evidence="7 8">
    <location>
        <position position="48"/>
    </location>
    <ligand>
        <name>S-adenosyl-L-methionine</name>
        <dbReference type="ChEBI" id="CHEBI:59789"/>
    </ligand>
</feature>
<comment type="catalytic activity">
    <reaction evidence="7">
        <text>adenosine(1518)/adenosine(1519) in 16S rRNA + 4 S-adenosyl-L-methionine = N(6)-dimethyladenosine(1518)/N(6)-dimethyladenosine(1519) in 16S rRNA + 4 S-adenosyl-L-homocysteine + 4 H(+)</text>
        <dbReference type="Rhea" id="RHEA:19609"/>
        <dbReference type="Rhea" id="RHEA-COMP:10232"/>
        <dbReference type="Rhea" id="RHEA-COMP:10233"/>
        <dbReference type="ChEBI" id="CHEBI:15378"/>
        <dbReference type="ChEBI" id="CHEBI:57856"/>
        <dbReference type="ChEBI" id="CHEBI:59789"/>
        <dbReference type="ChEBI" id="CHEBI:74411"/>
        <dbReference type="ChEBI" id="CHEBI:74493"/>
        <dbReference type="EC" id="2.1.1.182"/>
    </reaction>
</comment>
<comment type="function">
    <text evidence="7">Specifically dimethylates two adjacent adenosines (A1518 and A1519) in the loop of a conserved hairpin near the 3'-end of 16S rRNA in the 30S particle. May play a critical role in biogenesis of 30S subunits.</text>
</comment>
<evidence type="ECO:0000313" key="11">
    <source>
        <dbReference type="Proteomes" id="UP000248806"/>
    </source>
</evidence>
<dbReference type="PROSITE" id="PS51689">
    <property type="entry name" value="SAM_RNA_A_N6_MT"/>
    <property type="match status" value="1"/>
</dbReference>
<evidence type="ECO:0000256" key="7">
    <source>
        <dbReference type="HAMAP-Rule" id="MF_00607"/>
    </source>
</evidence>
<organism evidence="10 11">
    <name type="scientific">Thermosporothrix hazakensis</name>
    <dbReference type="NCBI Taxonomy" id="644383"/>
    <lineage>
        <taxon>Bacteria</taxon>
        <taxon>Bacillati</taxon>
        <taxon>Chloroflexota</taxon>
        <taxon>Ktedonobacteria</taxon>
        <taxon>Ktedonobacterales</taxon>
        <taxon>Thermosporotrichaceae</taxon>
        <taxon>Thermosporothrix</taxon>
    </lineage>
</organism>
<evidence type="ECO:0000256" key="6">
    <source>
        <dbReference type="ARBA" id="ARBA00022884"/>
    </source>
</evidence>
<dbReference type="Pfam" id="PF00398">
    <property type="entry name" value="RrnaAD"/>
    <property type="match status" value="1"/>
</dbReference>
<dbReference type="AlphaFoldDB" id="A0A326TZN2"/>
<evidence type="ECO:0000256" key="8">
    <source>
        <dbReference type="PROSITE-ProRule" id="PRU01026"/>
    </source>
</evidence>
<dbReference type="EMBL" id="QKUF01000035">
    <property type="protein sequence ID" value="PZW22201.1"/>
    <property type="molecule type" value="Genomic_DNA"/>
</dbReference>
<comment type="subcellular location">
    <subcellularLocation>
        <location evidence="7">Cytoplasm</location>
    </subcellularLocation>
</comment>
<evidence type="ECO:0000313" key="10">
    <source>
        <dbReference type="EMBL" id="PZW22201.1"/>
    </source>
</evidence>
<gene>
    <name evidence="7" type="primary">rsmA</name>
    <name evidence="7" type="synonym">ksgA</name>
    <name evidence="10" type="ORF">EI42_05603</name>
</gene>
<accession>A0A326TZN2</accession>
<keyword evidence="2 7" id="KW-0698">rRNA processing</keyword>
<dbReference type="InterPro" id="IPR029063">
    <property type="entry name" value="SAM-dependent_MTases_sf"/>
</dbReference>
<dbReference type="SMART" id="SM00650">
    <property type="entry name" value="rADc"/>
    <property type="match status" value="1"/>
</dbReference>
<feature type="binding site" evidence="7 8">
    <location>
        <position position="96"/>
    </location>
    <ligand>
        <name>S-adenosyl-L-methionine</name>
        <dbReference type="ChEBI" id="CHEBI:59789"/>
    </ligand>
</feature>
<dbReference type="PANTHER" id="PTHR11727">
    <property type="entry name" value="DIMETHYLADENOSINE TRANSFERASE"/>
    <property type="match status" value="1"/>
</dbReference>
<dbReference type="Proteomes" id="UP000248806">
    <property type="component" value="Unassembled WGS sequence"/>
</dbReference>
<feature type="domain" description="Ribosomal RNA adenine methylase transferase N-terminal" evidence="9">
    <location>
        <begin position="55"/>
        <end position="225"/>
    </location>
</feature>
<name>A0A326TZN2_THEHA</name>
<dbReference type="InterPro" id="IPR020598">
    <property type="entry name" value="rRNA_Ade_methylase_Trfase_N"/>
</dbReference>
<sequence>MGIGSVSETRDKLLSDKEIASLDLTNVRDLRTLLFAHQMRPNKSFGQNFLINRGILEQIVAAAELQKDEQVLEVGAGTGVLTRELALHAEKVVAVELERDMLALLRRTTGHLPNVELVAQNMLFLNPDHSFEGKPYKLVANLPYYLTAAAFRHFLQDVTHKPRRLVVMVQLEVAQRAVAEPGDLSLLGVSIQFFGKPRIITRVPAQAFYPAPKVDSAVLQVDVYDEVPLAPEEQKRFFKLVQAGFSEKRKQIHNALARGLHLKNEEVRGWLAAAQIDPMRRAETLSIDEWLQLWRVTEAGSPTVGTDMLS</sequence>
<evidence type="ECO:0000256" key="3">
    <source>
        <dbReference type="ARBA" id="ARBA00022603"/>
    </source>
</evidence>
<dbReference type="GO" id="GO:0052908">
    <property type="term" value="F:16S rRNA (adenine(1518)-N(6)/adenine(1519)-N(6))-dimethyltransferase activity"/>
    <property type="evidence" value="ECO:0007669"/>
    <property type="project" value="UniProtKB-EC"/>
</dbReference>
<dbReference type="HAMAP" id="MF_00607">
    <property type="entry name" value="16SrRNA_methyltr_A"/>
    <property type="match status" value="1"/>
</dbReference>
<dbReference type="InterPro" id="IPR001737">
    <property type="entry name" value="KsgA/Erm"/>
</dbReference>